<reference evidence="2" key="1">
    <citation type="journal article" date="2020" name="Nature">
        <title>Giant virus diversity and host interactions through global metagenomics.</title>
        <authorList>
            <person name="Schulz F."/>
            <person name="Roux S."/>
            <person name="Paez-Espino D."/>
            <person name="Jungbluth S."/>
            <person name="Walsh D.A."/>
            <person name="Denef V.J."/>
            <person name="McMahon K.D."/>
            <person name="Konstantinidis K.T."/>
            <person name="Eloe-Fadrosh E.A."/>
            <person name="Kyrpides N.C."/>
            <person name="Woyke T."/>
        </authorList>
    </citation>
    <scope>NUCLEOTIDE SEQUENCE</scope>
    <source>
        <strain evidence="2">GVMAG-M-3300025880-75</strain>
    </source>
</reference>
<keyword evidence="1" id="KW-0472">Membrane</keyword>
<accession>A0A6C0J9L1</accession>
<dbReference type="EMBL" id="MN740356">
    <property type="protein sequence ID" value="QHU02319.1"/>
    <property type="molecule type" value="Genomic_DNA"/>
</dbReference>
<dbReference type="AlphaFoldDB" id="A0A6C0J9L1"/>
<evidence type="ECO:0000313" key="2">
    <source>
        <dbReference type="EMBL" id="QHU02319.1"/>
    </source>
</evidence>
<keyword evidence="1" id="KW-0812">Transmembrane</keyword>
<proteinExistence type="predicted"/>
<keyword evidence="1" id="KW-1133">Transmembrane helix</keyword>
<evidence type="ECO:0000256" key="1">
    <source>
        <dbReference type="SAM" id="Phobius"/>
    </source>
</evidence>
<protein>
    <submittedName>
        <fullName evidence="2">Uncharacterized protein</fullName>
    </submittedName>
</protein>
<name>A0A6C0J9L1_9ZZZZ</name>
<feature type="transmembrane region" description="Helical" evidence="1">
    <location>
        <begin position="34"/>
        <end position="51"/>
    </location>
</feature>
<sequence length="61" mass="7056">MVNAIFWGIYPPSDDSPHSLIINYLGLNYKPGKFTHLFIGIIFYIVGVLIAQQQSVQHFWF</sequence>
<organism evidence="2">
    <name type="scientific">viral metagenome</name>
    <dbReference type="NCBI Taxonomy" id="1070528"/>
    <lineage>
        <taxon>unclassified sequences</taxon>
        <taxon>metagenomes</taxon>
        <taxon>organismal metagenomes</taxon>
    </lineage>
</organism>